<dbReference type="InterPro" id="IPR011051">
    <property type="entry name" value="RmlC_Cupin_sf"/>
</dbReference>
<evidence type="ECO:0000313" key="1">
    <source>
        <dbReference type="EMBL" id="GFE20507.1"/>
    </source>
</evidence>
<dbReference type="AlphaFoldDB" id="A0A640T9T9"/>
<name>A0A640T9T9_STRNI</name>
<accession>A0A640T9T9</accession>
<reference evidence="1 2" key="1">
    <citation type="submission" date="2019-12" db="EMBL/GenBank/DDBJ databases">
        <title>Whole genome shotgun sequence of Streptomyces libani subsp. libani NBRC 13452.</title>
        <authorList>
            <person name="Ichikawa N."/>
            <person name="Kimura A."/>
            <person name="Kitahashi Y."/>
            <person name="Komaki H."/>
            <person name="Tamura T."/>
        </authorList>
    </citation>
    <scope>NUCLEOTIDE SEQUENCE [LARGE SCALE GENOMIC DNA]</scope>
    <source>
        <strain evidence="1 2">NBRC 13452</strain>
    </source>
</reference>
<dbReference type="Gene3D" id="2.60.120.10">
    <property type="entry name" value="Jelly Rolls"/>
    <property type="match status" value="1"/>
</dbReference>
<dbReference type="EMBL" id="BLIP01000001">
    <property type="protein sequence ID" value="GFE20507.1"/>
    <property type="molecule type" value="Genomic_DNA"/>
</dbReference>
<sequence length="75" mass="7503">MRAASSAARVAARTRFSIDGEIAELAPGDAAVAPAGAALAVANPADEPARMWVTTRTGLTAELADGSSLAPPWAN</sequence>
<dbReference type="InterPro" id="IPR014710">
    <property type="entry name" value="RmlC-like_jellyroll"/>
</dbReference>
<evidence type="ECO:0000313" key="2">
    <source>
        <dbReference type="Proteomes" id="UP000429552"/>
    </source>
</evidence>
<dbReference type="RefSeq" id="WP_174876298.1">
    <property type="nucleotide sequence ID" value="NZ_BLIP01000001.1"/>
</dbReference>
<proteinExistence type="predicted"/>
<organism evidence="1 2">
    <name type="scientific">Streptomyces nigrescens</name>
    <dbReference type="NCBI Taxonomy" id="1920"/>
    <lineage>
        <taxon>Bacteria</taxon>
        <taxon>Bacillati</taxon>
        <taxon>Actinomycetota</taxon>
        <taxon>Actinomycetes</taxon>
        <taxon>Kitasatosporales</taxon>
        <taxon>Streptomycetaceae</taxon>
        <taxon>Streptomyces</taxon>
    </lineage>
</organism>
<protein>
    <submittedName>
        <fullName evidence="1">Uncharacterized protein</fullName>
    </submittedName>
</protein>
<comment type="caution">
    <text evidence="1">The sequence shown here is derived from an EMBL/GenBank/DDBJ whole genome shotgun (WGS) entry which is preliminary data.</text>
</comment>
<dbReference type="Proteomes" id="UP000429552">
    <property type="component" value="Unassembled WGS sequence"/>
</dbReference>
<dbReference type="SUPFAM" id="SSF51182">
    <property type="entry name" value="RmlC-like cupins"/>
    <property type="match status" value="1"/>
</dbReference>
<gene>
    <name evidence="1" type="ORF">Sliba_09600</name>
</gene>